<dbReference type="AlphaFoldDB" id="A0A418NQG6"/>
<proteinExistence type="inferred from homology"/>
<evidence type="ECO:0000256" key="1">
    <source>
        <dbReference type="ARBA" id="ARBA00010641"/>
    </source>
</evidence>
<dbReference type="Pfam" id="PF04545">
    <property type="entry name" value="Sigma70_r4"/>
    <property type="match status" value="1"/>
</dbReference>
<evidence type="ECO:0000256" key="6">
    <source>
        <dbReference type="RuleBase" id="RU000716"/>
    </source>
</evidence>
<dbReference type="SUPFAM" id="SSF88659">
    <property type="entry name" value="Sigma3 and sigma4 domains of RNA polymerase sigma factors"/>
    <property type="match status" value="1"/>
</dbReference>
<dbReference type="PANTHER" id="PTHR43133:SF62">
    <property type="entry name" value="RNA POLYMERASE SIGMA FACTOR SIGZ"/>
    <property type="match status" value="1"/>
</dbReference>
<dbReference type="Pfam" id="PF04542">
    <property type="entry name" value="Sigma70_r2"/>
    <property type="match status" value="1"/>
</dbReference>
<comment type="caution">
    <text evidence="9">The sequence shown here is derived from an EMBL/GenBank/DDBJ whole genome shotgun (WGS) entry which is preliminary data.</text>
</comment>
<feature type="domain" description="RNA polymerase sigma-70 region 4" evidence="8">
    <location>
        <begin position="137"/>
        <end position="185"/>
    </location>
</feature>
<protein>
    <recommendedName>
        <fullName evidence="6">RNA polymerase sigma factor</fullName>
    </recommendedName>
</protein>
<reference evidence="9 10" key="1">
    <citation type="submission" date="2018-08" db="EMBL/GenBank/DDBJ databases">
        <title>Erythrobacter zhengii sp.nov., a bacterium isolated from deep-sea sediment.</title>
        <authorList>
            <person name="Fang C."/>
            <person name="Wu Y.-H."/>
            <person name="Sun C."/>
            <person name="Wang H."/>
            <person name="Cheng H."/>
            <person name="Meng F.-X."/>
            <person name="Wang C.-S."/>
            <person name="Xu X.-W."/>
        </authorList>
    </citation>
    <scope>NUCLEOTIDE SEQUENCE [LARGE SCALE GENOMIC DNA]</scope>
    <source>
        <strain evidence="9 10">V18</strain>
    </source>
</reference>
<dbReference type="OrthoDB" id="9784272at2"/>
<evidence type="ECO:0000313" key="9">
    <source>
        <dbReference type="EMBL" id="RIV84991.1"/>
    </source>
</evidence>
<name>A0A418NQG6_9SPHN</name>
<dbReference type="InterPro" id="IPR000838">
    <property type="entry name" value="RNA_pol_sigma70_ECF_CS"/>
</dbReference>
<dbReference type="InterPro" id="IPR036388">
    <property type="entry name" value="WH-like_DNA-bd_sf"/>
</dbReference>
<comment type="similarity">
    <text evidence="1 6">Belongs to the sigma-70 factor family. ECF subfamily.</text>
</comment>
<sequence>MGTANELSRTDRRAALEEAMQSVADGKQEALQHVYDLTSAKLLGVIIQVVRDRETAEDVLQETYIKVWSRAGRFDRTRASPITWLCAIARNSAIDAVRKVGRRGEIGDDALPEIADESPDADKMLCDAEESERLKECLDTLQQDHRRCIRMAFFRGFTHSELASRLKVPLGTMKSWIRRGLVSLKGCLDHG</sequence>
<accession>A0A418NQG6</accession>
<evidence type="ECO:0000256" key="3">
    <source>
        <dbReference type="ARBA" id="ARBA00023082"/>
    </source>
</evidence>
<feature type="domain" description="RNA polymerase sigma-70 region 2" evidence="7">
    <location>
        <begin position="41"/>
        <end position="102"/>
    </location>
</feature>
<dbReference type="CDD" id="cd06171">
    <property type="entry name" value="Sigma70_r4"/>
    <property type="match status" value="1"/>
</dbReference>
<dbReference type="InterPro" id="IPR013324">
    <property type="entry name" value="RNA_pol_sigma_r3/r4-like"/>
</dbReference>
<dbReference type="GO" id="GO:0003677">
    <property type="term" value="F:DNA binding"/>
    <property type="evidence" value="ECO:0007669"/>
    <property type="project" value="UniProtKB-KW"/>
</dbReference>
<keyword evidence="4 6" id="KW-0238">DNA-binding</keyword>
<dbReference type="NCBIfam" id="TIGR02937">
    <property type="entry name" value="sigma70-ECF"/>
    <property type="match status" value="1"/>
</dbReference>
<dbReference type="Gene3D" id="1.10.10.10">
    <property type="entry name" value="Winged helix-like DNA-binding domain superfamily/Winged helix DNA-binding domain"/>
    <property type="match status" value="1"/>
</dbReference>
<dbReference type="InterPro" id="IPR013325">
    <property type="entry name" value="RNA_pol_sigma_r2"/>
</dbReference>
<gene>
    <name evidence="9" type="ORF">D2V07_11835</name>
</gene>
<dbReference type="GO" id="GO:0006352">
    <property type="term" value="P:DNA-templated transcription initiation"/>
    <property type="evidence" value="ECO:0007669"/>
    <property type="project" value="InterPro"/>
</dbReference>
<dbReference type="SUPFAM" id="SSF88946">
    <property type="entry name" value="Sigma2 domain of RNA polymerase sigma factors"/>
    <property type="match status" value="1"/>
</dbReference>
<dbReference type="InterPro" id="IPR039425">
    <property type="entry name" value="RNA_pol_sigma-70-like"/>
</dbReference>
<organism evidence="9 10">
    <name type="scientific">Aurantiacibacter zhengii</name>
    <dbReference type="NCBI Taxonomy" id="2307003"/>
    <lineage>
        <taxon>Bacteria</taxon>
        <taxon>Pseudomonadati</taxon>
        <taxon>Pseudomonadota</taxon>
        <taxon>Alphaproteobacteria</taxon>
        <taxon>Sphingomonadales</taxon>
        <taxon>Erythrobacteraceae</taxon>
        <taxon>Aurantiacibacter</taxon>
    </lineage>
</organism>
<evidence type="ECO:0000256" key="2">
    <source>
        <dbReference type="ARBA" id="ARBA00023015"/>
    </source>
</evidence>
<dbReference type="RefSeq" id="WP_119587219.1">
    <property type="nucleotide sequence ID" value="NZ_CAWODQ010000025.1"/>
</dbReference>
<dbReference type="InterPro" id="IPR007627">
    <property type="entry name" value="RNA_pol_sigma70_r2"/>
</dbReference>
<keyword evidence="5 6" id="KW-0804">Transcription</keyword>
<dbReference type="PANTHER" id="PTHR43133">
    <property type="entry name" value="RNA POLYMERASE ECF-TYPE SIGMA FACTO"/>
    <property type="match status" value="1"/>
</dbReference>
<keyword evidence="2 6" id="KW-0805">Transcription regulation</keyword>
<evidence type="ECO:0000256" key="4">
    <source>
        <dbReference type="ARBA" id="ARBA00023125"/>
    </source>
</evidence>
<dbReference type="Gene3D" id="1.10.1740.10">
    <property type="match status" value="1"/>
</dbReference>
<dbReference type="EMBL" id="QXFL01000005">
    <property type="protein sequence ID" value="RIV84991.1"/>
    <property type="molecule type" value="Genomic_DNA"/>
</dbReference>
<dbReference type="GO" id="GO:0016987">
    <property type="term" value="F:sigma factor activity"/>
    <property type="evidence" value="ECO:0007669"/>
    <property type="project" value="UniProtKB-KW"/>
</dbReference>
<evidence type="ECO:0000259" key="8">
    <source>
        <dbReference type="Pfam" id="PF04545"/>
    </source>
</evidence>
<dbReference type="PROSITE" id="PS01063">
    <property type="entry name" value="SIGMA70_ECF"/>
    <property type="match status" value="1"/>
</dbReference>
<keyword evidence="10" id="KW-1185">Reference proteome</keyword>
<evidence type="ECO:0000313" key="10">
    <source>
        <dbReference type="Proteomes" id="UP000286576"/>
    </source>
</evidence>
<evidence type="ECO:0000259" key="7">
    <source>
        <dbReference type="Pfam" id="PF04542"/>
    </source>
</evidence>
<dbReference type="InterPro" id="IPR014284">
    <property type="entry name" value="RNA_pol_sigma-70_dom"/>
</dbReference>
<keyword evidence="3 6" id="KW-0731">Sigma factor</keyword>
<dbReference type="InterPro" id="IPR007630">
    <property type="entry name" value="RNA_pol_sigma70_r4"/>
</dbReference>
<evidence type="ECO:0000256" key="5">
    <source>
        <dbReference type="ARBA" id="ARBA00023163"/>
    </source>
</evidence>
<dbReference type="Proteomes" id="UP000286576">
    <property type="component" value="Unassembled WGS sequence"/>
</dbReference>